<organism evidence="1 2">
    <name type="scientific">Fusicatenibacter saccharivorans</name>
    <dbReference type="NCBI Taxonomy" id="1150298"/>
    <lineage>
        <taxon>Bacteria</taxon>
        <taxon>Bacillati</taxon>
        <taxon>Bacillota</taxon>
        <taxon>Clostridia</taxon>
        <taxon>Lachnospirales</taxon>
        <taxon>Lachnospiraceae</taxon>
        <taxon>Fusicatenibacter</taxon>
    </lineage>
</organism>
<dbReference type="AlphaFoldDB" id="A0A174KW86"/>
<dbReference type="Proteomes" id="UP000095709">
    <property type="component" value="Unassembled WGS sequence"/>
</dbReference>
<gene>
    <name evidence="1" type="ORF">ERS852498_01326</name>
</gene>
<reference evidence="1 2" key="1">
    <citation type="submission" date="2015-09" db="EMBL/GenBank/DDBJ databases">
        <authorList>
            <consortium name="Pathogen Informatics"/>
        </authorList>
    </citation>
    <scope>NUCLEOTIDE SEQUENCE [LARGE SCALE GENOMIC DNA]</scope>
    <source>
        <strain evidence="1 2">2789STDY5834885</strain>
    </source>
</reference>
<accession>A0A174KW86</accession>
<evidence type="ECO:0000313" key="1">
    <source>
        <dbReference type="EMBL" id="CUP14058.1"/>
    </source>
</evidence>
<protein>
    <submittedName>
        <fullName evidence="1">Uncharacterized protein</fullName>
    </submittedName>
</protein>
<dbReference type="EMBL" id="CZAL01000006">
    <property type="protein sequence ID" value="CUP14058.1"/>
    <property type="molecule type" value="Genomic_DNA"/>
</dbReference>
<name>A0A174KW86_9FIRM</name>
<proteinExistence type="predicted"/>
<sequence length="173" mass="20243">MLQCRNSELLSYTKDVFINGEKINNELSVVVYKGDIYFSINMLRNCISNNFISQQGSGVLIRRNKIESCALLQSEYEMYIELDALRQYVHVNNDVYKFCGNIYMDCMLPASVNYNGKKYYLTNEKISSFSEKNNLTNEILNDGRMAWVDGSDLYVEDDWENVYRYEKEKTTIS</sequence>
<evidence type="ECO:0000313" key="2">
    <source>
        <dbReference type="Proteomes" id="UP000095709"/>
    </source>
</evidence>
<dbReference type="RefSeq" id="WP_156338030.1">
    <property type="nucleotide sequence ID" value="NZ_CZAL01000006.1"/>
</dbReference>